<dbReference type="EMBL" id="CP024608">
    <property type="protein sequence ID" value="ATQ78919.1"/>
    <property type="molecule type" value="Genomic_DNA"/>
</dbReference>
<dbReference type="KEGG" id="mass:CR152_15595"/>
<dbReference type="InterPro" id="IPR050807">
    <property type="entry name" value="TransReg_Diox_bact_type"/>
</dbReference>
<dbReference type="GO" id="GO:0003700">
    <property type="term" value="F:DNA-binding transcription factor activity"/>
    <property type="evidence" value="ECO:0007669"/>
    <property type="project" value="TreeGrafter"/>
</dbReference>
<dbReference type="InterPro" id="IPR010982">
    <property type="entry name" value="Lambda_DNA-bd_dom_sf"/>
</dbReference>
<dbReference type="PANTHER" id="PTHR46797">
    <property type="entry name" value="HTH-TYPE TRANSCRIPTIONAL REGULATOR"/>
    <property type="match status" value="1"/>
</dbReference>
<proteinExistence type="predicted"/>
<dbReference type="PROSITE" id="PS50943">
    <property type="entry name" value="HTH_CROC1"/>
    <property type="match status" value="1"/>
</dbReference>
<dbReference type="CDD" id="cd00093">
    <property type="entry name" value="HTH_XRE"/>
    <property type="match status" value="1"/>
</dbReference>
<dbReference type="Pfam" id="PF01381">
    <property type="entry name" value="HTH_3"/>
    <property type="match status" value="1"/>
</dbReference>
<evidence type="ECO:0000313" key="4">
    <source>
        <dbReference type="Proteomes" id="UP000229897"/>
    </source>
</evidence>
<keyword evidence="4" id="KW-1185">Reference proteome</keyword>
<dbReference type="SMART" id="SM00530">
    <property type="entry name" value="HTH_XRE"/>
    <property type="match status" value="1"/>
</dbReference>
<dbReference type="AlphaFoldDB" id="A0A2D2DVB8"/>
<organism evidence="3 4">
    <name type="scientific">Massilia violaceinigra</name>
    <dbReference type="NCBI Taxonomy" id="2045208"/>
    <lineage>
        <taxon>Bacteria</taxon>
        <taxon>Pseudomonadati</taxon>
        <taxon>Pseudomonadota</taxon>
        <taxon>Betaproteobacteria</taxon>
        <taxon>Burkholderiales</taxon>
        <taxon>Oxalobacteraceae</taxon>
        <taxon>Telluria group</taxon>
        <taxon>Massilia</taxon>
    </lineage>
</organism>
<dbReference type="OrthoDB" id="5524454at2"/>
<evidence type="ECO:0000313" key="3">
    <source>
        <dbReference type="EMBL" id="ATQ78919.1"/>
    </source>
</evidence>
<dbReference type="SUPFAM" id="SSF47413">
    <property type="entry name" value="lambda repressor-like DNA-binding domains"/>
    <property type="match status" value="1"/>
</dbReference>
<accession>A0A2D2DVB8</accession>
<evidence type="ECO:0000256" key="1">
    <source>
        <dbReference type="ARBA" id="ARBA00023125"/>
    </source>
</evidence>
<gene>
    <name evidence="3" type="ORF">CR152_15595</name>
</gene>
<protein>
    <submittedName>
        <fullName evidence="3">Transcriptional regulator</fullName>
    </submittedName>
</protein>
<evidence type="ECO:0000259" key="2">
    <source>
        <dbReference type="PROSITE" id="PS50943"/>
    </source>
</evidence>
<dbReference type="Gene3D" id="1.10.260.40">
    <property type="entry name" value="lambda repressor-like DNA-binding domains"/>
    <property type="match status" value="1"/>
</dbReference>
<keyword evidence="1" id="KW-0238">DNA-binding</keyword>
<sequence length="112" mass="12256">MRKAVGEAIGRRRQRAGMTQEAVAEKLGIGPEAVSRMERGVGSVTAERLIVLAEMFSCRADELLLQASHRPADQAGELASLLEGLPAGERLYLMESIRNFCRYVAERGDGPR</sequence>
<reference evidence="3" key="1">
    <citation type="submission" date="2017-10" db="EMBL/GenBank/DDBJ databases">
        <title>Massilia psychrophilum sp. nov., a novel purple-pigmented bacterium isolated from Tianshan glacier, Xinjiang Municipality, China.</title>
        <authorList>
            <person name="Wang H."/>
        </authorList>
    </citation>
    <scope>NUCLEOTIDE SEQUENCE [LARGE SCALE GENOMIC DNA]</scope>
    <source>
        <strain evidence="3">B2</strain>
    </source>
</reference>
<dbReference type="GO" id="GO:0005829">
    <property type="term" value="C:cytosol"/>
    <property type="evidence" value="ECO:0007669"/>
    <property type="project" value="TreeGrafter"/>
</dbReference>
<dbReference type="InterPro" id="IPR001387">
    <property type="entry name" value="Cro/C1-type_HTH"/>
</dbReference>
<dbReference type="Proteomes" id="UP000229897">
    <property type="component" value="Chromosome"/>
</dbReference>
<name>A0A2D2DVB8_9BURK</name>
<feature type="domain" description="HTH cro/C1-type" evidence="2">
    <location>
        <begin position="9"/>
        <end position="63"/>
    </location>
</feature>
<dbReference type="GO" id="GO:0003677">
    <property type="term" value="F:DNA binding"/>
    <property type="evidence" value="ECO:0007669"/>
    <property type="project" value="UniProtKB-KW"/>
</dbReference>
<dbReference type="PANTHER" id="PTHR46797:SF1">
    <property type="entry name" value="METHYLPHOSPHONATE SYNTHASE"/>
    <property type="match status" value="1"/>
</dbReference>